<dbReference type="InterPro" id="IPR036179">
    <property type="entry name" value="Ig-like_dom_sf"/>
</dbReference>
<evidence type="ECO:0000256" key="8">
    <source>
        <dbReference type="ARBA" id="ARBA00023319"/>
    </source>
</evidence>
<accession>A0A673AKZ7</accession>
<evidence type="ECO:0000313" key="14">
    <source>
        <dbReference type="Proteomes" id="UP000472271"/>
    </source>
</evidence>
<feature type="domain" description="Ig-like" evidence="12">
    <location>
        <begin position="215"/>
        <end position="318"/>
    </location>
</feature>
<dbReference type="CDD" id="cd00096">
    <property type="entry name" value="Ig"/>
    <property type="match status" value="1"/>
</dbReference>
<dbReference type="PANTHER" id="PTHR11890:SF26">
    <property type="entry name" value="INTERLEUKIN-1 RECEPTOR TYPE 1"/>
    <property type="match status" value="1"/>
</dbReference>
<dbReference type="InterPro" id="IPR007110">
    <property type="entry name" value="Ig-like_dom"/>
</dbReference>
<evidence type="ECO:0000256" key="1">
    <source>
        <dbReference type="ARBA" id="ARBA00009752"/>
    </source>
</evidence>
<dbReference type="Gene3D" id="3.40.50.10140">
    <property type="entry name" value="Toll/interleukin-1 receptor homology (TIR) domain"/>
    <property type="match status" value="1"/>
</dbReference>
<dbReference type="PANTHER" id="PTHR11890">
    <property type="entry name" value="INTERLEUKIN-1 RECEPTOR FAMILY MEMBER"/>
    <property type="match status" value="1"/>
</dbReference>
<proteinExistence type="inferred from homology"/>
<evidence type="ECO:0000256" key="2">
    <source>
        <dbReference type="ARBA" id="ARBA00022729"/>
    </source>
</evidence>
<keyword evidence="9" id="KW-1133">Transmembrane helix</keyword>
<evidence type="ECO:0000256" key="3">
    <source>
        <dbReference type="ARBA" id="ARBA00022737"/>
    </source>
</evidence>
<dbReference type="SMART" id="SM00255">
    <property type="entry name" value="TIR"/>
    <property type="match status" value="1"/>
</dbReference>
<dbReference type="InterPro" id="IPR003599">
    <property type="entry name" value="Ig_sub"/>
</dbReference>
<dbReference type="InterPro" id="IPR000157">
    <property type="entry name" value="TIR_dom"/>
</dbReference>
<feature type="transmembrane region" description="Helical" evidence="9">
    <location>
        <begin position="324"/>
        <end position="349"/>
    </location>
</feature>
<dbReference type="Pfam" id="PF01582">
    <property type="entry name" value="TIR"/>
    <property type="match status" value="1"/>
</dbReference>
<keyword evidence="5" id="KW-0520">NAD</keyword>
<name>A0A673AKZ7_9TELE</name>
<dbReference type="AlphaFoldDB" id="A0A673AKZ7"/>
<keyword evidence="4" id="KW-0378">Hydrolase</keyword>
<reference evidence="13" key="2">
    <citation type="submission" date="2025-08" db="UniProtKB">
        <authorList>
            <consortium name="Ensembl"/>
        </authorList>
    </citation>
    <scope>IDENTIFICATION</scope>
</reference>
<evidence type="ECO:0000259" key="12">
    <source>
        <dbReference type="PROSITE" id="PS50835"/>
    </source>
</evidence>
<dbReference type="Proteomes" id="UP000472271">
    <property type="component" value="Chromosome 21"/>
</dbReference>
<evidence type="ECO:0000259" key="11">
    <source>
        <dbReference type="PROSITE" id="PS50104"/>
    </source>
</evidence>
<dbReference type="Gene3D" id="2.60.40.10">
    <property type="entry name" value="Immunoglobulins"/>
    <property type="match status" value="3"/>
</dbReference>
<feature type="domain" description="TIR" evidence="11">
    <location>
        <begin position="373"/>
        <end position="544"/>
    </location>
</feature>
<dbReference type="PRINTS" id="PR01537">
    <property type="entry name" value="INTRLKN1R1F"/>
</dbReference>
<gene>
    <name evidence="13" type="primary">LOC115411828</name>
</gene>
<dbReference type="SMART" id="SM00409">
    <property type="entry name" value="IG"/>
    <property type="match status" value="3"/>
</dbReference>
<dbReference type="InParanoid" id="A0A673AKZ7"/>
<dbReference type="InterPro" id="IPR013783">
    <property type="entry name" value="Ig-like_fold"/>
</dbReference>
<feature type="chain" id="PRO_5025682461" evidence="10">
    <location>
        <begin position="25"/>
        <end position="556"/>
    </location>
</feature>
<dbReference type="InterPro" id="IPR004074">
    <property type="entry name" value="IL-1_rcpt_I/II-typ"/>
</dbReference>
<evidence type="ECO:0000256" key="4">
    <source>
        <dbReference type="ARBA" id="ARBA00022801"/>
    </source>
</evidence>
<reference evidence="13" key="1">
    <citation type="submission" date="2019-06" db="EMBL/GenBank/DDBJ databases">
        <authorList>
            <consortium name="Wellcome Sanger Institute Data Sharing"/>
        </authorList>
    </citation>
    <scope>NUCLEOTIDE SEQUENCE [LARGE SCALE GENOMIC DNA]</scope>
</reference>
<dbReference type="PROSITE" id="PS50835">
    <property type="entry name" value="IG_LIKE"/>
    <property type="match status" value="2"/>
</dbReference>
<evidence type="ECO:0000256" key="5">
    <source>
        <dbReference type="ARBA" id="ARBA00023027"/>
    </source>
</evidence>
<evidence type="ECO:0000313" key="13">
    <source>
        <dbReference type="Ensembl" id="ENSSORP00005030031.1"/>
    </source>
</evidence>
<evidence type="ECO:0000256" key="7">
    <source>
        <dbReference type="ARBA" id="ARBA00023180"/>
    </source>
</evidence>
<protein>
    <submittedName>
        <fullName evidence="13">Interleukin-1 receptor type 1-like</fullName>
    </submittedName>
</protein>
<dbReference type="InterPro" id="IPR015621">
    <property type="entry name" value="IL-1_rcpt_fam"/>
</dbReference>
<comment type="similarity">
    <text evidence="1">Belongs to the interleukin-1 receptor family.</text>
</comment>
<dbReference type="OrthoDB" id="9940746at2759"/>
<keyword evidence="14" id="KW-1185">Reference proteome</keyword>
<keyword evidence="9" id="KW-0812">Transmembrane</keyword>
<keyword evidence="3" id="KW-0677">Repeat</keyword>
<keyword evidence="6" id="KW-1015">Disulfide bond</keyword>
<dbReference type="Ensembl" id="ENSSORT00005030873.1">
    <property type="protein sequence ID" value="ENSSORP00005030031.1"/>
    <property type="gene ID" value="ENSSORG00005014343.1"/>
</dbReference>
<feature type="signal peptide" evidence="10">
    <location>
        <begin position="1"/>
        <end position="24"/>
    </location>
</feature>
<dbReference type="InterPro" id="IPR035897">
    <property type="entry name" value="Toll_tir_struct_dom_sf"/>
</dbReference>
<organism evidence="13 14">
    <name type="scientific">Sphaeramia orbicularis</name>
    <name type="common">orbiculate cardinalfish</name>
    <dbReference type="NCBI Taxonomy" id="375764"/>
    <lineage>
        <taxon>Eukaryota</taxon>
        <taxon>Metazoa</taxon>
        <taxon>Chordata</taxon>
        <taxon>Craniata</taxon>
        <taxon>Vertebrata</taxon>
        <taxon>Euteleostomi</taxon>
        <taxon>Actinopterygii</taxon>
        <taxon>Neopterygii</taxon>
        <taxon>Teleostei</taxon>
        <taxon>Neoteleostei</taxon>
        <taxon>Acanthomorphata</taxon>
        <taxon>Gobiaria</taxon>
        <taxon>Kurtiformes</taxon>
        <taxon>Apogonoidei</taxon>
        <taxon>Apogonidae</taxon>
        <taxon>Apogoninae</taxon>
        <taxon>Sphaeramia</taxon>
    </lineage>
</organism>
<dbReference type="GeneID" id="115411828"/>
<dbReference type="RefSeq" id="XP_029979895.1">
    <property type="nucleotide sequence ID" value="XM_030124035.1"/>
</dbReference>
<dbReference type="SUPFAM" id="SSF48726">
    <property type="entry name" value="Immunoglobulin"/>
    <property type="match status" value="3"/>
</dbReference>
<keyword evidence="7" id="KW-0325">Glycoprotein</keyword>
<feature type="domain" description="Ig-like" evidence="12">
    <location>
        <begin position="109"/>
        <end position="202"/>
    </location>
</feature>
<evidence type="ECO:0000256" key="6">
    <source>
        <dbReference type="ARBA" id="ARBA00023157"/>
    </source>
</evidence>
<sequence length="556" mass="63241">MKTMAVTGWISLLAALLTTARTEAHNHMRETETYHVSAGHLFLLKCRTSGHVTWTRGSGFNHSLPSGVEVRNGVLWFMPVQLFHNGTYICEKRNHRGVWRMVFGLSVSPEKCPEPSEPRSVTLGLNKGIPCNLDEIFKLNIPTQIQWMKDCHPFKRQGDPVIVDEDNGFMRFPKATQRDAGIYTCLVDIRLNGTTYTAARTTRLDVDNDTVSVEPQVVSPQHQVVMVEVGTTVELQCLAYTGFSEDEEVTMYWTVNGNDSDEFEEFNESVPQFVHHRGRTYALSTLSISKVHRHFLDISICCHVMNPVGWDEGELRLQEANHSFLYTSVVVCIAASVIILVLAVFFFFFRVDLVLTYRKLLGMFSKQQAPDENLYDAYVTIYHSDASSSSEVMSFAFQLLPDKLEKQHGYSLYIRGRDDCPGEAMHDAIAATLHRCRRMIIILSAEAKSSTGCKTEEVSPLSDGQNRHYYEQKIGLYDALIQNKLQVILVEIDGPVDYTCLPESLRYIKRKQGVLKWKPASSGSHKLTRLYSNRNFWKHLRYHMPSVPTGKIHTMV</sequence>
<dbReference type="SUPFAM" id="SSF52200">
    <property type="entry name" value="Toll/Interleukin receptor TIR domain"/>
    <property type="match status" value="1"/>
</dbReference>
<dbReference type="PROSITE" id="PS50104">
    <property type="entry name" value="TIR"/>
    <property type="match status" value="1"/>
</dbReference>
<keyword evidence="8" id="KW-0393">Immunoglobulin domain</keyword>
<dbReference type="PRINTS" id="PR01536">
    <property type="entry name" value="INTRLKN1R12F"/>
</dbReference>
<evidence type="ECO:0000256" key="9">
    <source>
        <dbReference type="SAM" id="Phobius"/>
    </source>
</evidence>
<evidence type="ECO:0000256" key="10">
    <source>
        <dbReference type="SAM" id="SignalP"/>
    </source>
</evidence>
<keyword evidence="2 10" id="KW-0732">Signal</keyword>
<keyword evidence="9" id="KW-0472">Membrane</keyword>
<dbReference type="GO" id="GO:0004908">
    <property type="term" value="F:interleukin-1 receptor activity"/>
    <property type="evidence" value="ECO:0007669"/>
    <property type="project" value="InterPro"/>
</dbReference>
<dbReference type="GO" id="GO:0016787">
    <property type="term" value="F:hydrolase activity"/>
    <property type="evidence" value="ECO:0007669"/>
    <property type="project" value="UniProtKB-KW"/>
</dbReference>
<reference evidence="13" key="3">
    <citation type="submission" date="2025-09" db="UniProtKB">
        <authorList>
            <consortium name="Ensembl"/>
        </authorList>
    </citation>
    <scope>IDENTIFICATION</scope>
</reference>
<dbReference type="FunCoup" id="A0A673AKZ7">
    <property type="interactions" value="162"/>
</dbReference>